<keyword evidence="13" id="KW-1185">Reference proteome</keyword>
<dbReference type="PROSITE" id="PS00107">
    <property type="entry name" value="PROTEIN_KINASE_ATP"/>
    <property type="match status" value="1"/>
</dbReference>
<keyword evidence="6 9" id="KW-0067">ATP-binding</keyword>
<evidence type="ECO:0000313" key="12">
    <source>
        <dbReference type="EMBL" id="KAJ1969346.1"/>
    </source>
</evidence>
<evidence type="ECO:0000256" key="9">
    <source>
        <dbReference type="PROSITE-ProRule" id="PRU10141"/>
    </source>
</evidence>
<dbReference type="PROSITE" id="PS50011">
    <property type="entry name" value="PROTEIN_KINASE_DOM"/>
    <property type="match status" value="1"/>
</dbReference>
<evidence type="ECO:0000256" key="6">
    <source>
        <dbReference type="ARBA" id="ARBA00022840"/>
    </source>
</evidence>
<dbReference type="Gene3D" id="1.10.510.10">
    <property type="entry name" value="Transferase(Phosphotransferase) domain 1"/>
    <property type="match status" value="1"/>
</dbReference>
<dbReference type="InterPro" id="IPR000719">
    <property type="entry name" value="Prot_kinase_dom"/>
</dbReference>
<dbReference type="Proteomes" id="UP001150925">
    <property type="component" value="Unassembled WGS sequence"/>
</dbReference>
<dbReference type="InterPro" id="IPR011009">
    <property type="entry name" value="Kinase-like_dom_sf"/>
</dbReference>
<evidence type="ECO:0000256" key="4">
    <source>
        <dbReference type="ARBA" id="ARBA00022741"/>
    </source>
</evidence>
<evidence type="ECO:0000256" key="8">
    <source>
        <dbReference type="ARBA" id="ARBA00048679"/>
    </source>
</evidence>
<dbReference type="InterPro" id="IPR008271">
    <property type="entry name" value="Ser/Thr_kinase_AS"/>
</dbReference>
<keyword evidence="5 12" id="KW-0418">Kinase</keyword>
<evidence type="ECO:0000256" key="1">
    <source>
        <dbReference type="ARBA" id="ARBA00012513"/>
    </source>
</evidence>
<evidence type="ECO:0000256" key="3">
    <source>
        <dbReference type="ARBA" id="ARBA00022679"/>
    </source>
</evidence>
<reference evidence="12" key="1">
    <citation type="submission" date="2022-07" db="EMBL/GenBank/DDBJ databases">
        <title>Phylogenomic reconstructions and comparative analyses of Kickxellomycotina fungi.</title>
        <authorList>
            <person name="Reynolds N.K."/>
            <person name="Stajich J.E."/>
            <person name="Barry K."/>
            <person name="Grigoriev I.V."/>
            <person name="Crous P."/>
            <person name="Smith M.E."/>
        </authorList>
    </citation>
    <scope>NUCLEOTIDE SEQUENCE</scope>
    <source>
        <strain evidence="12">RSA 1196</strain>
    </source>
</reference>
<dbReference type="SUPFAM" id="SSF56112">
    <property type="entry name" value="Protein kinase-like (PK-like)"/>
    <property type="match status" value="1"/>
</dbReference>
<name>A0A9W8E8Z0_9FUNG</name>
<dbReference type="PROSITE" id="PS00108">
    <property type="entry name" value="PROTEIN_KINASE_ST"/>
    <property type="match status" value="1"/>
</dbReference>
<dbReference type="PANTHER" id="PTHR22983">
    <property type="entry name" value="PROTEIN KINASE RELATED"/>
    <property type="match status" value="1"/>
</dbReference>
<dbReference type="AlphaFoldDB" id="A0A9W8E8Z0"/>
<comment type="similarity">
    <text evidence="10">Belongs to the protein kinase superfamily.</text>
</comment>
<dbReference type="Pfam" id="PF00069">
    <property type="entry name" value="Pkinase"/>
    <property type="match status" value="1"/>
</dbReference>
<protein>
    <recommendedName>
        <fullName evidence="1">non-specific serine/threonine protein kinase</fullName>
        <ecNumber evidence="1">2.7.11.1</ecNumber>
    </recommendedName>
</protein>
<keyword evidence="4 9" id="KW-0547">Nucleotide-binding</keyword>
<dbReference type="OrthoDB" id="266718at2759"/>
<dbReference type="EMBL" id="JANBPY010000068">
    <property type="protein sequence ID" value="KAJ1969346.1"/>
    <property type="molecule type" value="Genomic_DNA"/>
</dbReference>
<comment type="caution">
    <text evidence="12">The sequence shown here is derived from an EMBL/GenBank/DDBJ whole genome shotgun (WGS) entry which is preliminary data.</text>
</comment>
<evidence type="ECO:0000256" key="2">
    <source>
        <dbReference type="ARBA" id="ARBA00022527"/>
    </source>
</evidence>
<evidence type="ECO:0000256" key="5">
    <source>
        <dbReference type="ARBA" id="ARBA00022777"/>
    </source>
</evidence>
<feature type="domain" description="Protein kinase" evidence="11">
    <location>
        <begin position="13"/>
        <end position="265"/>
    </location>
</feature>
<accession>A0A9W8E8Z0</accession>
<feature type="binding site" evidence="9">
    <location>
        <position position="42"/>
    </location>
    <ligand>
        <name>ATP</name>
        <dbReference type="ChEBI" id="CHEBI:30616"/>
    </ligand>
</feature>
<dbReference type="InterPro" id="IPR017441">
    <property type="entry name" value="Protein_kinase_ATP_BS"/>
</dbReference>
<dbReference type="SMART" id="SM00220">
    <property type="entry name" value="S_TKc"/>
    <property type="match status" value="1"/>
</dbReference>
<comment type="catalytic activity">
    <reaction evidence="8">
        <text>L-seryl-[protein] + ATP = O-phospho-L-seryl-[protein] + ADP + H(+)</text>
        <dbReference type="Rhea" id="RHEA:17989"/>
        <dbReference type="Rhea" id="RHEA-COMP:9863"/>
        <dbReference type="Rhea" id="RHEA-COMP:11604"/>
        <dbReference type="ChEBI" id="CHEBI:15378"/>
        <dbReference type="ChEBI" id="CHEBI:29999"/>
        <dbReference type="ChEBI" id="CHEBI:30616"/>
        <dbReference type="ChEBI" id="CHEBI:83421"/>
        <dbReference type="ChEBI" id="CHEBI:456216"/>
        <dbReference type="EC" id="2.7.11.1"/>
    </reaction>
</comment>
<evidence type="ECO:0000259" key="11">
    <source>
        <dbReference type="PROSITE" id="PS50011"/>
    </source>
</evidence>
<dbReference type="PANTHER" id="PTHR22983:SF6">
    <property type="entry name" value="SERINE_THREONINE-PROTEIN KINASE 36"/>
    <property type="match status" value="1"/>
</dbReference>
<dbReference type="PIRSF" id="PIRSF000654">
    <property type="entry name" value="Integrin-linked_kinase"/>
    <property type="match status" value="1"/>
</dbReference>
<organism evidence="12 13">
    <name type="scientific">Dispira parvispora</name>
    <dbReference type="NCBI Taxonomy" id="1520584"/>
    <lineage>
        <taxon>Eukaryota</taxon>
        <taxon>Fungi</taxon>
        <taxon>Fungi incertae sedis</taxon>
        <taxon>Zoopagomycota</taxon>
        <taxon>Kickxellomycotina</taxon>
        <taxon>Dimargaritomycetes</taxon>
        <taxon>Dimargaritales</taxon>
        <taxon>Dimargaritaceae</taxon>
        <taxon>Dispira</taxon>
    </lineage>
</organism>
<dbReference type="EC" id="2.7.11.1" evidence="1"/>
<dbReference type="GO" id="GO:0005737">
    <property type="term" value="C:cytoplasm"/>
    <property type="evidence" value="ECO:0007669"/>
    <property type="project" value="UniProtKB-ARBA"/>
</dbReference>
<keyword evidence="3 12" id="KW-0808">Transferase</keyword>
<comment type="catalytic activity">
    <reaction evidence="7">
        <text>L-threonyl-[protein] + ATP = O-phospho-L-threonyl-[protein] + ADP + H(+)</text>
        <dbReference type="Rhea" id="RHEA:46608"/>
        <dbReference type="Rhea" id="RHEA-COMP:11060"/>
        <dbReference type="Rhea" id="RHEA-COMP:11605"/>
        <dbReference type="ChEBI" id="CHEBI:15378"/>
        <dbReference type="ChEBI" id="CHEBI:30013"/>
        <dbReference type="ChEBI" id="CHEBI:30616"/>
        <dbReference type="ChEBI" id="CHEBI:61977"/>
        <dbReference type="ChEBI" id="CHEBI:456216"/>
        <dbReference type="EC" id="2.7.11.1"/>
    </reaction>
</comment>
<keyword evidence="2 10" id="KW-0723">Serine/threonine-protein kinase</keyword>
<dbReference type="GO" id="GO:0004674">
    <property type="term" value="F:protein serine/threonine kinase activity"/>
    <property type="evidence" value="ECO:0007669"/>
    <property type="project" value="UniProtKB-KW"/>
</dbReference>
<gene>
    <name evidence="12" type="primary">MKK2</name>
    <name evidence="12" type="ORF">IWQ62_000683</name>
</gene>
<sequence length="277" mass="31419">MADDLPPEALDKYITLVQVGEGQYGRVFKAHTRNNGALVALKLVSKKYKSDRELGVYREESALLRKLSHSHIVHLVDFFETADDICIATEFCQCDLGEYLQAHKYLGAVEVRVIAKQLLSALKYLHSRGIIHHDIKPQNILIGLDGRIKLCDFGLATQLTPTRDTTYQTTLKGTPLYMAPEVLVKSRYTYQCDFWSLGIVLYEIFVGQVPFTVSDLTLLTDHVTRNPILWPKGIPPNLKGFLDKLLQRDPDLRFTWSTILKHPFLTEKITDDNSSTG</sequence>
<evidence type="ECO:0000256" key="7">
    <source>
        <dbReference type="ARBA" id="ARBA00047899"/>
    </source>
</evidence>
<evidence type="ECO:0000313" key="13">
    <source>
        <dbReference type="Proteomes" id="UP001150925"/>
    </source>
</evidence>
<evidence type="ECO:0000256" key="10">
    <source>
        <dbReference type="RuleBase" id="RU000304"/>
    </source>
</evidence>
<dbReference type="GO" id="GO:0005524">
    <property type="term" value="F:ATP binding"/>
    <property type="evidence" value="ECO:0007669"/>
    <property type="project" value="UniProtKB-UniRule"/>
</dbReference>
<proteinExistence type="inferred from homology"/>
<dbReference type="FunFam" id="1.10.510.10:FF:000571">
    <property type="entry name" value="Maternal embryonic leucine zipper kinase"/>
    <property type="match status" value="1"/>
</dbReference>